<dbReference type="OrthoDB" id="9815202at2"/>
<evidence type="ECO:0000313" key="4">
    <source>
        <dbReference type="EMBL" id="QBP18721.1"/>
    </source>
</evidence>
<feature type="transmembrane region" description="Helical" evidence="3">
    <location>
        <begin position="7"/>
        <end position="30"/>
    </location>
</feature>
<sequence>MMRYRNGFTLIETTIVLVISAMILSLSLYMNQHVNLDHFKDFFFWEKFQNQFELAEDAAINNNSSVAVTFHRHGLVIMKYRNKKVILRPPENLTLLTNKRIEIKNNGYIAPYPVRWLVDKHAVLDQNFQLGWGKYTFHYERT</sequence>
<keyword evidence="5" id="KW-1185">Reference proteome</keyword>
<evidence type="ECO:0000256" key="1">
    <source>
        <dbReference type="ARBA" id="ARBA00004241"/>
    </source>
</evidence>
<protein>
    <submittedName>
        <fullName evidence="4">Prepilin-type N-terminal cleavage/methylation domain-containing protein</fullName>
    </submittedName>
</protein>
<dbReference type="InterPro" id="IPR016785">
    <property type="entry name" value="ComGD"/>
</dbReference>
<dbReference type="AlphaFoldDB" id="A0A4P6ZLI2"/>
<keyword evidence="3" id="KW-1133">Transmembrane helix</keyword>
<proteinExistence type="predicted"/>
<dbReference type="EMBL" id="CP034726">
    <property type="protein sequence ID" value="QBP18721.1"/>
    <property type="molecule type" value="Genomic_DNA"/>
</dbReference>
<dbReference type="PIRSF" id="PIRSF021292">
    <property type="entry name" value="Competence_ComGD"/>
    <property type="match status" value="1"/>
</dbReference>
<dbReference type="NCBIfam" id="TIGR02532">
    <property type="entry name" value="IV_pilin_GFxxxE"/>
    <property type="match status" value="1"/>
</dbReference>
<reference evidence="5" key="1">
    <citation type="submission" date="2018-12" db="EMBL/GenBank/DDBJ databases">
        <title>A new species of lactobacillus.</title>
        <authorList>
            <person name="Jian Y."/>
            <person name="Xin L."/>
            <person name="Hong Z.J."/>
            <person name="Ming L.Z."/>
            <person name="Hong X.Z."/>
        </authorList>
    </citation>
    <scope>NUCLEOTIDE SEQUENCE [LARGE SCALE GENOMIC DNA]</scope>
    <source>
        <strain evidence="5">HSLZ-75</strain>
    </source>
</reference>
<evidence type="ECO:0000256" key="2">
    <source>
        <dbReference type="ARBA" id="ARBA00023287"/>
    </source>
</evidence>
<dbReference type="Proteomes" id="UP000294321">
    <property type="component" value="Chromosome"/>
</dbReference>
<organism evidence="4 5">
    <name type="scientific">Acetilactobacillus jinshanensis</name>
    <dbReference type="NCBI Taxonomy" id="1720083"/>
    <lineage>
        <taxon>Bacteria</taxon>
        <taxon>Bacillati</taxon>
        <taxon>Bacillota</taxon>
        <taxon>Bacilli</taxon>
        <taxon>Lactobacillales</taxon>
        <taxon>Lactobacillaceae</taxon>
        <taxon>Acetilactobacillus</taxon>
    </lineage>
</organism>
<dbReference type="GO" id="GO:0030420">
    <property type="term" value="P:establishment of competence for transformation"/>
    <property type="evidence" value="ECO:0007669"/>
    <property type="project" value="UniProtKB-KW"/>
</dbReference>
<keyword evidence="3" id="KW-0812">Transmembrane</keyword>
<dbReference type="RefSeq" id="WP_133442279.1">
    <property type="nucleotide sequence ID" value="NZ_CP034726.1"/>
</dbReference>
<keyword evidence="3" id="KW-0472">Membrane</keyword>
<dbReference type="Pfam" id="PF07963">
    <property type="entry name" value="N_methyl"/>
    <property type="match status" value="1"/>
</dbReference>
<dbReference type="GO" id="GO:0009986">
    <property type="term" value="C:cell surface"/>
    <property type="evidence" value="ECO:0007669"/>
    <property type="project" value="UniProtKB-SubCell"/>
</dbReference>
<gene>
    <name evidence="4" type="ORF">ELX58_06320</name>
</gene>
<evidence type="ECO:0000313" key="5">
    <source>
        <dbReference type="Proteomes" id="UP000294321"/>
    </source>
</evidence>
<dbReference type="InterPro" id="IPR012902">
    <property type="entry name" value="N_methyl_site"/>
</dbReference>
<evidence type="ECO:0000256" key="3">
    <source>
        <dbReference type="SAM" id="Phobius"/>
    </source>
</evidence>
<accession>A0A4P6ZLI2</accession>
<dbReference type="KEGG" id="lji:ELX58_06320"/>
<keyword evidence="2" id="KW-0178">Competence</keyword>
<name>A0A4P6ZLI2_9LACO</name>
<comment type="subcellular location">
    <subcellularLocation>
        <location evidence="1">Cell surface</location>
    </subcellularLocation>
</comment>